<dbReference type="OrthoDB" id="9981546at2759"/>
<dbReference type="Gene3D" id="3.30.70.100">
    <property type="match status" value="1"/>
</dbReference>
<organism evidence="1 2">
    <name type="scientific">Rickenella mellea</name>
    <dbReference type="NCBI Taxonomy" id="50990"/>
    <lineage>
        <taxon>Eukaryota</taxon>
        <taxon>Fungi</taxon>
        <taxon>Dikarya</taxon>
        <taxon>Basidiomycota</taxon>
        <taxon>Agaricomycotina</taxon>
        <taxon>Agaricomycetes</taxon>
        <taxon>Hymenochaetales</taxon>
        <taxon>Rickenellaceae</taxon>
        <taxon>Rickenella</taxon>
    </lineage>
</organism>
<proteinExistence type="predicted"/>
<dbReference type="STRING" id="50990.A0A4Y7PZZ7"/>
<dbReference type="PANTHER" id="PTHR34389">
    <property type="entry name" value="L-RHAMNOSE MUTAROTASE"/>
    <property type="match status" value="1"/>
</dbReference>
<dbReference type="VEuPathDB" id="FungiDB:BD410DRAFT_791304"/>
<dbReference type="Proteomes" id="UP000294933">
    <property type="component" value="Unassembled WGS sequence"/>
</dbReference>
<dbReference type="InterPro" id="IPR008000">
    <property type="entry name" value="Rham/fucose_mutarotase"/>
</dbReference>
<dbReference type="Pfam" id="PF05336">
    <property type="entry name" value="rhaM"/>
    <property type="match status" value="1"/>
</dbReference>
<accession>A0A4Y7PZZ7</accession>
<name>A0A4Y7PZZ7_9AGAM</name>
<keyword evidence="2" id="KW-1185">Reference proteome</keyword>
<protein>
    <submittedName>
        <fullName evidence="1">Rhamnose mutarotase</fullName>
    </submittedName>
</protein>
<dbReference type="PANTHER" id="PTHR34389:SF2">
    <property type="entry name" value="L-RHAMNOSE MUTAROTASE"/>
    <property type="match status" value="1"/>
</dbReference>
<dbReference type="AlphaFoldDB" id="A0A4Y7PZZ7"/>
<evidence type="ECO:0000313" key="1">
    <source>
        <dbReference type="EMBL" id="TDL20199.1"/>
    </source>
</evidence>
<dbReference type="EMBL" id="ML170190">
    <property type="protein sequence ID" value="TDL20199.1"/>
    <property type="molecule type" value="Genomic_DNA"/>
</dbReference>
<dbReference type="SUPFAM" id="SSF54909">
    <property type="entry name" value="Dimeric alpha+beta barrel"/>
    <property type="match status" value="1"/>
</dbReference>
<dbReference type="InterPro" id="IPR011008">
    <property type="entry name" value="Dimeric_a/b-barrel"/>
</dbReference>
<dbReference type="GO" id="GO:0016857">
    <property type="term" value="F:racemase and epimerase activity, acting on carbohydrates and derivatives"/>
    <property type="evidence" value="ECO:0007669"/>
    <property type="project" value="InterPro"/>
</dbReference>
<reference evidence="1 2" key="1">
    <citation type="submission" date="2018-06" db="EMBL/GenBank/DDBJ databases">
        <title>A transcriptomic atlas of mushroom development highlights an independent origin of complex multicellularity.</title>
        <authorList>
            <consortium name="DOE Joint Genome Institute"/>
            <person name="Krizsan K."/>
            <person name="Almasi E."/>
            <person name="Merenyi Z."/>
            <person name="Sahu N."/>
            <person name="Viragh M."/>
            <person name="Koszo T."/>
            <person name="Mondo S."/>
            <person name="Kiss B."/>
            <person name="Balint B."/>
            <person name="Kues U."/>
            <person name="Barry K."/>
            <person name="Hegedus J.C."/>
            <person name="Henrissat B."/>
            <person name="Johnson J."/>
            <person name="Lipzen A."/>
            <person name="Ohm R."/>
            <person name="Nagy I."/>
            <person name="Pangilinan J."/>
            <person name="Yan J."/>
            <person name="Xiong Y."/>
            <person name="Grigoriev I.V."/>
            <person name="Hibbett D.S."/>
            <person name="Nagy L.G."/>
        </authorList>
    </citation>
    <scope>NUCLEOTIDE SEQUENCE [LARGE SCALE GENOMIC DNA]</scope>
    <source>
        <strain evidence="1 2">SZMC22713</strain>
    </source>
</reference>
<sequence length="122" mass="13978">MSLSSAKRICQIIELKPSAVDEYTKIHAAVWPGVLAALERHHILDYSIHHYPPLNLLIANFKYTGDDYAGDMKALATDEETQRWWRITDPMQESFNEGAQGSGKDVPWWTDLDEVFRFDGQP</sequence>
<evidence type="ECO:0000313" key="2">
    <source>
        <dbReference type="Proteomes" id="UP000294933"/>
    </source>
</evidence>
<gene>
    <name evidence="1" type="ORF">BD410DRAFT_791304</name>
</gene>